<feature type="coiled-coil region" evidence="1">
    <location>
        <begin position="914"/>
        <end position="972"/>
    </location>
</feature>
<dbReference type="SMART" id="SM00506">
    <property type="entry name" value="A1pp"/>
    <property type="match status" value="1"/>
</dbReference>
<reference evidence="6" key="1">
    <citation type="journal article" date="2015" name="PLoS Genet.">
        <title>Genome Sequence and Transcriptome Analyses of Chrysochromulina tobin: Metabolic Tools for Enhanced Algal Fitness in the Prominent Order Prymnesiales (Haptophyceae).</title>
        <authorList>
            <person name="Hovde B.T."/>
            <person name="Deodato C.R."/>
            <person name="Hunsperger H.M."/>
            <person name="Ryken S.A."/>
            <person name="Yost W."/>
            <person name="Jha R.K."/>
            <person name="Patterson J."/>
            <person name="Monnat R.J. Jr."/>
            <person name="Barlow S.B."/>
            <person name="Starkenburg S.R."/>
            <person name="Cattolico R.A."/>
        </authorList>
    </citation>
    <scope>NUCLEOTIDE SEQUENCE</scope>
    <source>
        <strain evidence="6">CCMP291</strain>
    </source>
</reference>
<feature type="domain" description="CRAL-TRIO" evidence="3">
    <location>
        <begin position="272"/>
        <end position="448"/>
    </location>
</feature>
<dbReference type="PANTHER" id="PTHR11106">
    <property type="entry name" value="GANGLIOSIDE INDUCED DIFFERENTIATION ASSOCIATED PROTEIN 2-RELATED"/>
    <property type="match status" value="1"/>
</dbReference>
<dbReference type="GO" id="GO:0003968">
    <property type="term" value="F:RNA-directed RNA polymerase activity"/>
    <property type="evidence" value="ECO:0007669"/>
    <property type="project" value="UniProtKB-KW"/>
</dbReference>
<feature type="region of interest" description="Disordered" evidence="2">
    <location>
        <begin position="657"/>
        <end position="685"/>
    </location>
</feature>
<dbReference type="InterPro" id="IPR043472">
    <property type="entry name" value="Macro_dom-like"/>
</dbReference>
<evidence type="ECO:0000259" key="4">
    <source>
        <dbReference type="PROSITE" id="PS51154"/>
    </source>
</evidence>
<dbReference type="Pfam" id="PF13716">
    <property type="entry name" value="CRAL_TRIO_2"/>
    <property type="match status" value="1"/>
</dbReference>
<evidence type="ECO:0000256" key="2">
    <source>
        <dbReference type="SAM" id="MobiDB-lite"/>
    </source>
</evidence>
<dbReference type="InterPro" id="IPR002589">
    <property type="entry name" value="Macro_dom"/>
</dbReference>
<dbReference type="InterPro" id="IPR001251">
    <property type="entry name" value="CRAL-TRIO_dom"/>
</dbReference>
<dbReference type="SUPFAM" id="SSF52087">
    <property type="entry name" value="CRAL/TRIO domain"/>
    <property type="match status" value="1"/>
</dbReference>
<organism evidence="5 6">
    <name type="scientific">Chrysochromulina tobinii</name>
    <dbReference type="NCBI Taxonomy" id="1460289"/>
    <lineage>
        <taxon>Eukaryota</taxon>
        <taxon>Haptista</taxon>
        <taxon>Haptophyta</taxon>
        <taxon>Prymnesiophyceae</taxon>
        <taxon>Prymnesiales</taxon>
        <taxon>Chrysochromulinaceae</taxon>
        <taxon>Chrysochromulina</taxon>
    </lineage>
</organism>
<gene>
    <name evidence="5" type="ORF">Ctob_008441</name>
</gene>
<keyword evidence="1" id="KW-0175">Coiled coil</keyword>
<dbReference type="PROSITE" id="PS51154">
    <property type="entry name" value="MACRO"/>
    <property type="match status" value="1"/>
</dbReference>
<feature type="region of interest" description="Disordered" evidence="2">
    <location>
        <begin position="207"/>
        <end position="231"/>
    </location>
</feature>
<dbReference type="Gene3D" id="3.40.220.10">
    <property type="entry name" value="Leucine Aminopeptidase, subunit E, domain 1"/>
    <property type="match status" value="1"/>
</dbReference>
<dbReference type="SUPFAM" id="SSF52949">
    <property type="entry name" value="Macro domain-like"/>
    <property type="match status" value="1"/>
</dbReference>
<evidence type="ECO:0000313" key="5">
    <source>
        <dbReference type="EMBL" id="KOO25969.1"/>
    </source>
</evidence>
<keyword evidence="5" id="KW-0808">Transferase</keyword>
<accession>A0A0M0JHD3</accession>
<feature type="compositionally biased region" description="Low complexity" evidence="2">
    <location>
        <begin position="1009"/>
        <end position="1019"/>
    </location>
</feature>
<evidence type="ECO:0000313" key="6">
    <source>
        <dbReference type="Proteomes" id="UP000037460"/>
    </source>
</evidence>
<comment type="caution">
    <text evidence="5">The sequence shown here is derived from an EMBL/GenBank/DDBJ whole genome shotgun (WGS) entry which is preliminary data.</text>
</comment>
<name>A0A0M0JHD3_9EUKA</name>
<keyword evidence="5" id="KW-0548">Nucleotidyltransferase</keyword>
<evidence type="ECO:0000259" key="3">
    <source>
        <dbReference type="PROSITE" id="PS50191"/>
    </source>
</evidence>
<feature type="region of interest" description="Disordered" evidence="2">
    <location>
        <begin position="1003"/>
        <end position="1025"/>
    </location>
</feature>
<protein>
    <submittedName>
        <fullName evidence="5">RNA-directed RNA polymerase</fullName>
    </submittedName>
</protein>
<dbReference type="AlphaFoldDB" id="A0A0M0JHD3"/>
<dbReference type="Gene3D" id="3.40.525.10">
    <property type="entry name" value="CRAL-TRIO lipid binding domain"/>
    <property type="match status" value="1"/>
</dbReference>
<dbReference type="CDD" id="cd00170">
    <property type="entry name" value="SEC14"/>
    <property type="match status" value="1"/>
</dbReference>
<evidence type="ECO:0000256" key="1">
    <source>
        <dbReference type="SAM" id="Coils"/>
    </source>
</evidence>
<feature type="coiled-coil region" evidence="1">
    <location>
        <begin position="555"/>
        <end position="606"/>
    </location>
</feature>
<dbReference type="PANTHER" id="PTHR11106:SF72">
    <property type="entry name" value="GANGLIOSIDE-INDUCED DIFFERENTIATION-ASSOCIATED PROTEIN 2"/>
    <property type="match status" value="1"/>
</dbReference>
<feature type="coiled-coil region" evidence="1">
    <location>
        <begin position="708"/>
        <end position="822"/>
    </location>
</feature>
<keyword evidence="5" id="KW-0696">RNA-directed RNA polymerase</keyword>
<dbReference type="EMBL" id="JWZX01002906">
    <property type="protein sequence ID" value="KOO25969.1"/>
    <property type="molecule type" value="Genomic_DNA"/>
</dbReference>
<dbReference type="OrthoDB" id="365077at2759"/>
<sequence>MASAKPKPATNGLGSVEVDGLQRWGEVAPTAMEADPSEALLLDDMATSPFVMNEELNFRIALWQGDVTTLKVDAVVNCNNDDLNERSGVSGQLFVAAGPQLEEACTRLGGCQPGQAKATRGFKLPAKHVIHTVPPPWLDGREAEATLERCYESSLRAAAQLQCATVAVTCIKTKDAPREQVAHAALRTALLTAQPTLGRQPSAALAGLTQPPRMAPRPGSPSRLGGSVGDRGAAHAASAATTAAVASVAGADEAMRRGSAYASFLERAGLADLSDIDAMELFYRAGVDARGRPIFLFWAGHLPARPIDRERVLMHIMRTLDRYVQSAYIIVYIHTTLSPENEPPFAWLRKVYELFDRRLKDNLYLMYIVHASWWLKMAMNFLRTFAGNGRFWETKVIQLPCLADLFKRNYFAPGTLRMPDSPLVRKYLEMSNDVHLLDAVMGDDAATRHAKADALAAAVSAGALPGGRLGPGASPTEQAAVALAAAERASTDGHGGAAGGAGSIASQKLAQAQASKEILLKQLIEISDQLAYSRAASDAVEQRLGSVQAAKDQEINRLSNALFEAHRDVDEARRKLEQVHQHTVTMEDEKSERRDALAELADLEGQLAHAQVYNHYMAKELLNLQKTIKADRWEMLYEISSLERQLEAAKARRTLEHAHPPKNGHSSSLANGHAGTHAAEGEEEAEAVLRDELGLPIVSTEASRLEELAQLQATLAAQRTEVARAMEAMAREQIELGAALKQAAEEAASTRGAEQARAAQAEKRQHELQAATKELEEKISAIKAAAKLGAERAVEQSSVAELSALEAIVLAAEEDIGRIEQRLAEPAGDGLTDLELLELQASLKRRKEALEEEARLEPALARIASRKDAAMAEVASQLVPHMNTLQRAHEEQRATAEARLQLPTISDAERSALVGLLNQQAAAHEAELADLEARAAQALASLEDRFEQEAERASAEAKAAALEKMRVEARLDGVNARLAGIAAGGALSKVRADKVALMRRIDEQQSMLESSSRAGGASSARREGA</sequence>
<dbReference type="Pfam" id="PF01661">
    <property type="entry name" value="Macro"/>
    <property type="match status" value="1"/>
</dbReference>
<dbReference type="Proteomes" id="UP000037460">
    <property type="component" value="Unassembled WGS sequence"/>
</dbReference>
<dbReference type="InterPro" id="IPR036865">
    <property type="entry name" value="CRAL-TRIO_dom_sf"/>
</dbReference>
<proteinExistence type="predicted"/>
<keyword evidence="6" id="KW-1185">Reference proteome</keyword>
<dbReference type="PROSITE" id="PS50191">
    <property type="entry name" value="CRAL_TRIO"/>
    <property type="match status" value="1"/>
</dbReference>
<feature type="domain" description="Macro" evidence="4">
    <location>
        <begin position="47"/>
        <end position="205"/>
    </location>
</feature>